<dbReference type="EMBL" id="QKZI01000008">
    <property type="protein sequence ID" value="PZX02918.1"/>
    <property type="molecule type" value="Genomic_DNA"/>
</dbReference>
<evidence type="ECO:0000313" key="3">
    <source>
        <dbReference type="Proteomes" id="UP000248646"/>
    </source>
</evidence>
<organism evidence="2 3">
    <name type="scientific">Psychrobacillus insolitus</name>
    <dbReference type="NCBI Taxonomy" id="1461"/>
    <lineage>
        <taxon>Bacteria</taxon>
        <taxon>Bacillati</taxon>
        <taxon>Bacillota</taxon>
        <taxon>Bacilli</taxon>
        <taxon>Bacillales</taxon>
        <taxon>Bacillaceae</taxon>
        <taxon>Psychrobacillus</taxon>
    </lineage>
</organism>
<feature type="signal peptide" evidence="1">
    <location>
        <begin position="1"/>
        <end position="26"/>
    </location>
</feature>
<protein>
    <submittedName>
        <fullName evidence="2">Uncharacterized protein</fullName>
    </submittedName>
</protein>
<keyword evidence="1" id="KW-0732">Signal</keyword>
<evidence type="ECO:0000313" key="2">
    <source>
        <dbReference type="EMBL" id="PZX02918.1"/>
    </source>
</evidence>
<accession>A0A2W7MYX1</accession>
<evidence type="ECO:0000256" key="1">
    <source>
        <dbReference type="SAM" id="SignalP"/>
    </source>
</evidence>
<gene>
    <name evidence="2" type="ORF">C7437_10813</name>
</gene>
<dbReference type="RefSeq" id="WP_111440436.1">
    <property type="nucleotide sequence ID" value="NZ_QKZI01000008.1"/>
</dbReference>
<dbReference type="AlphaFoldDB" id="A0A2W7MYX1"/>
<comment type="caution">
    <text evidence="2">The sequence shown here is derived from an EMBL/GenBank/DDBJ whole genome shotgun (WGS) entry which is preliminary data.</text>
</comment>
<sequence>MKKQRKIIPIMIVAAAAIMLLFTTQTDTGTAFIKQLKDMFVPKKEITQSIEGTEEETEVVLQEGKDAEYVIYMDEERYKLVKGESSDIITTKEPLEDRYPEVSMEIKQFKDVSPEDMVVTLETEIASTYTTVTETENVTEPVEGYKIHGISGSEWDSPVTNVYVIDNRHGGSFVITEKYFLEAAEGHGARFYAILQEFKIIN</sequence>
<keyword evidence="3" id="KW-1185">Reference proteome</keyword>
<dbReference type="OrthoDB" id="2871129at2"/>
<name>A0A2W7MYX1_9BACI</name>
<proteinExistence type="predicted"/>
<feature type="chain" id="PRO_5038945762" evidence="1">
    <location>
        <begin position="27"/>
        <end position="202"/>
    </location>
</feature>
<reference evidence="2 3" key="1">
    <citation type="submission" date="2018-06" db="EMBL/GenBank/DDBJ databases">
        <title>Genomic Encyclopedia of Type Strains, Phase IV (KMG-IV): sequencing the most valuable type-strain genomes for metagenomic binning, comparative biology and taxonomic classification.</title>
        <authorList>
            <person name="Goeker M."/>
        </authorList>
    </citation>
    <scope>NUCLEOTIDE SEQUENCE [LARGE SCALE GENOMIC DNA]</scope>
    <source>
        <strain evidence="2 3">DSM 5</strain>
    </source>
</reference>
<dbReference type="Proteomes" id="UP000248646">
    <property type="component" value="Unassembled WGS sequence"/>
</dbReference>